<reference evidence="7 8" key="1">
    <citation type="journal article" date="2024" name="Science">
        <title>Giant polyketide synthase enzymes in the biosynthesis of giant marine polyether toxins.</title>
        <authorList>
            <person name="Fallon T.R."/>
            <person name="Shende V.V."/>
            <person name="Wierzbicki I.H."/>
            <person name="Pendleton A.L."/>
            <person name="Watervoot N.F."/>
            <person name="Auber R.P."/>
            <person name="Gonzalez D.J."/>
            <person name="Wisecaver J.H."/>
            <person name="Moore B.S."/>
        </authorList>
    </citation>
    <scope>NUCLEOTIDE SEQUENCE [LARGE SCALE GENOMIC DNA]</scope>
    <source>
        <strain evidence="7 8">12B1</strain>
    </source>
</reference>
<keyword evidence="3" id="KW-0812">Transmembrane</keyword>
<accession>A0AB34ITY4</accession>
<evidence type="ECO:0000313" key="8">
    <source>
        <dbReference type="Proteomes" id="UP001515480"/>
    </source>
</evidence>
<dbReference type="Proteomes" id="UP001515480">
    <property type="component" value="Unassembled WGS sequence"/>
</dbReference>
<gene>
    <name evidence="7" type="ORF">AB1Y20_007145</name>
</gene>
<dbReference type="GO" id="GO:0005886">
    <property type="term" value="C:plasma membrane"/>
    <property type="evidence" value="ECO:0007669"/>
    <property type="project" value="UniProtKB-SubCell"/>
</dbReference>
<dbReference type="InterPro" id="IPR005115">
    <property type="entry name" value="Gly_transporter"/>
</dbReference>
<evidence type="ECO:0000256" key="4">
    <source>
        <dbReference type="ARBA" id="ARBA00022989"/>
    </source>
</evidence>
<feature type="domain" description="Glycine transporter" evidence="6">
    <location>
        <begin position="233"/>
        <end position="308"/>
    </location>
</feature>
<keyword evidence="5" id="KW-0472">Membrane</keyword>
<comment type="subcellular location">
    <subcellularLocation>
        <location evidence="1">Cell membrane</location>
        <topology evidence="1">Multi-pass membrane protein</topology>
    </subcellularLocation>
</comment>
<evidence type="ECO:0000256" key="1">
    <source>
        <dbReference type="ARBA" id="ARBA00004651"/>
    </source>
</evidence>
<dbReference type="PANTHER" id="PTHR30506:SF3">
    <property type="entry name" value="UPF0126 INNER MEMBRANE PROTEIN YADS-RELATED"/>
    <property type="match status" value="1"/>
</dbReference>
<evidence type="ECO:0000313" key="7">
    <source>
        <dbReference type="EMBL" id="KAL1507521.1"/>
    </source>
</evidence>
<evidence type="ECO:0000256" key="2">
    <source>
        <dbReference type="ARBA" id="ARBA00022475"/>
    </source>
</evidence>
<evidence type="ECO:0000256" key="3">
    <source>
        <dbReference type="ARBA" id="ARBA00022692"/>
    </source>
</evidence>
<evidence type="ECO:0000256" key="5">
    <source>
        <dbReference type="ARBA" id="ARBA00023136"/>
    </source>
</evidence>
<protein>
    <recommendedName>
        <fullName evidence="6">Glycine transporter domain-containing protein</fullName>
    </recommendedName>
</protein>
<organism evidence="7 8">
    <name type="scientific">Prymnesium parvum</name>
    <name type="common">Toxic golden alga</name>
    <dbReference type="NCBI Taxonomy" id="97485"/>
    <lineage>
        <taxon>Eukaryota</taxon>
        <taxon>Haptista</taxon>
        <taxon>Haptophyta</taxon>
        <taxon>Prymnesiophyceae</taxon>
        <taxon>Prymnesiales</taxon>
        <taxon>Prymnesiaceae</taxon>
        <taxon>Prymnesium</taxon>
    </lineage>
</organism>
<name>A0AB34ITY4_PRYPA</name>
<evidence type="ECO:0000259" key="6">
    <source>
        <dbReference type="Pfam" id="PF03458"/>
    </source>
</evidence>
<keyword evidence="2" id="KW-1003">Cell membrane</keyword>
<dbReference type="Pfam" id="PF03458">
    <property type="entry name" value="Gly_transporter"/>
    <property type="match status" value="2"/>
</dbReference>
<keyword evidence="4" id="KW-1133">Transmembrane helix</keyword>
<keyword evidence="8" id="KW-1185">Reference proteome</keyword>
<dbReference type="EMBL" id="JBGBPQ010000017">
    <property type="protein sequence ID" value="KAL1507521.1"/>
    <property type="molecule type" value="Genomic_DNA"/>
</dbReference>
<dbReference type="PANTHER" id="PTHR30506">
    <property type="entry name" value="INNER MEMBRANE PROTEIN"/>
    <property type="match status" value="1"/>
</dbReference>
<dbReference type="AlphaFoldDB" id="A0AB34ITY4"/>
<sequence>MAAALAARRGALGCRAIARLPCGIARLPRLGRSLASEAEESAPTREALSFLASRGASLGIRLSLTERRAIAAQVLRHAAPPPVQGQSIAPQPAGGVAAAWESLVARRSLVAAERRALSELLLEAHAAHGGQRLLQRTATLGVSFLALCSAHTAGESGMHAAGALLVGCVAALGGGTITQLMLGAAPVGWLQQPALLHASVIAALLGFYAWPVLELAAERCPPPPGGGEAVRYALESVALGALAVVGAQQGVARGLQPLVSSCLGVSVAFGGVVRDLMCHRELALGTHAGCQSYALASWCGAATYVALRQLHVWNCAGPTAKLLPGGIPIGVRIAIGAGVAIAVRVFAWLKKPDEIFSEMDDVARANYRMLCDLLKVDK</sequence>
<proteinExistence type="predicted"/>
<feature type="domain" description="Glycine transporter" evidence="6">
    <location>
        <begin position="139"/>
        <end position="210"/>
    </location>
</feature>
<comment type="caution">
    <text evidence="7">The sequence shown here is derived from an EMBL/GenBank/DDBJ whole genome shotgun (WGS) entry which is preliminary data.</text>
</comment>